<protein>
    <submittedName>
        <fullName evidence="1">Uncharacterized protein</fullName>
    </submittedName>
</protein>
<dbReference type="RefSeq" id="WP_267186865.1">
    <property type="nucleotide sequence ID" value="NZ_JAPMKV010000010.1"/>
</dbReference>
<dbReference type="Proteomes" id="UP001081709">
    <property type="component" value="Unassembled WGS sequence"/>
</dbReference>
<name>A0ABT3WUD8_9CORY</name>
<reference evidence="1" key="1">
    <citation type="submission" date="2022-11" db="EMBL/GenBank/DDBJ databases">
        <title>Corynebacterium sp. isolated from Penguins.</title>
        <authorList>
            <person name="Sedlar K."/>
            <person name="Svec P."/>
        </authorList>
    </citation>
    <scope>NUCLEOTIDE SEQUENCE</scope>
    <source>
        <strain evidence="1">P7003</strain>
    </source>
</reference>
<evidence type="ECO:0000313" key="2">
    <source>
        <dbReference type="Proteomes" id="UP001081709"/>
    </source>
</evidence>
<dbReference type="EMBL" id="JAPMKV010000010">
    <property type="protein sequence ID" value="MCX7445844.1"/>
    <property type="molecule type" value="Genomic_DNA"/>
</dbReference>
<evidence type="ECO:0000313" key="1">
    <source>
        <dbReference type="EMBL" id="MCX7445844.1"/>
    </source>
</evidence>
<accession>A0ABT3WUD8</accession>
<organism evidence="1 2">
    <name type="scientific">Corynebacterium pygosceleis</name>
    <dbReference type="NCBI Taxonomy" id="2800406"/>
    <lineage>
        <taxon>Bacteria</taxon>
        <taxon>Bacillati</taxon>
        <taxon>Actinomycetota</taxon>
        <taxon>Actinomycetes</taxon>
        <taxon>Mycobacteriales</taxon>
        <taxon>Corynebacteriaceae</taxon>
        <taxon>Corynebacterium</taxon>
    </lineage>
</organism>
<proteinExistence type="predicted"/>
<sequence>MTSTDPIEHLRAAHDACNAADACAAYARSLRRIGPPYNHHLIEDLESSSGSYMSFATDHLRDARRLEQEATE</sequence>
<comment type="caution">
    <text evidence="1">The sequence shown here is derived from an EMBL/GenBank/DDBJ whole genome shotgun (WGS) entry which is preliminary data.</text>
</comment>
<gene>
    <name evidence="1" type="ORF">OS125_11435</name>
</gene>
<keyword evidence="2" id="KW-1185">Reference proteome</keyword>